<accession>A0A418WSI5</accession>
<keyword evidence="2" id="KW-0812">Transmembrane</keyword>
<evidence type="ECO:0000313" key="8">
    <source>
        <dbReference type="Proteomes" id="UP000286100"/>
    </source>
</evidence>
<dbReference type="InterPro" id="IPR001623">
    <property type="entry name" value="DnaJ_domain"/>
</dbReference>
<gene>
    <name evidence="7" type="ORF">D3876_03550</name>
</gene>
<evidence type="ECO:0000256" key="4">
    <source>
        <dbReference type="ARBA" id="ARBA00023136"/>
    </source>
</evidence>
<dbReference type="PANTHER" id="PTHR12763:SF28">
    <property type="entry name" value="GEO10507P1-RELATED"/>
    <property type="match status" value="1"/>
</dbReference>
<evidence type="ECO:0000256" key="1">
    <source>
        <dbReference type="ARBA" id="ARBA00004167"/>
    </source>
</evidence>
<proteinExistence type="inferred from homology"/>
<evidence type="ECO:0000259" key="6">
    <source>
        <dbReference type="PROSITE" id="PS50076"/>
    </source>
</evidence>
<keyword evidence="4" id="KW-0472">Membrane</keyword>
<reference evidence="7 8" key="1">
    <citation type="submission" date="2018-09" db="EMBL/GenBank/DDBJ databases">
        <authorList>
            <person name="Zhu H."/>
        </authorList>
    </citation>
    <scope>NUCLEOTIDE SEQUENCE [LARGE SCALE GENOMIC DNA]</scope>
    <source>
        <strain evidence="7 8">K2R01-6</strain>
    </source>
</reference>
<evidence type="ECO:0000313" key="7">
    <source>
        <dbReference type="EMBL" id="RJF94214.1"/>
    </source>
</evidence>
<protein>
    <submittedName>
        <fullName evidence="7">J domain-containing protein</fullName>
    </submittedName>
</protein>
<dbReference type="PANTHER" id="PTHR12763">
    <property type="match status" value="1"/>
</dbReference>
<keyword evidence="8" id="KW-1185">Reference proteome</keyword>
<evidence type="ECO:0000256" key="3">
    <source>
        <dbReference type="ARBA" id="ARBA00022989"/>
    </source>
</evidence>
<sequence length="87" mass="9410">MLLLGIIAIIWLWWKGHKVGPAMSPDEARLLLGVQPGATADEIRAAHRRIIARVHPDAGGSEELARKINAARDLLLKSGVQAPSQTD</sequence>
<dbReference type="GO" id="GO:0016020">
    <property type="term" value="C:membrane"/>
    <property type="evidence" value="ECO:0007669"/>
    <property type="project" value="UniProtKB-SubCell"/>
</dbReference>
<dbReference type="CDD" id="cd06257">
    <property type="entry name" value="DnaJ"/>
    <property type="match status" value="1"/>
</dbReference>
<comment type="subcellular location">
    <subcellularLocation>
        <location evidence="1">Membrane</location>
        <topology evidence="1">Single-pass membrane protein</topology>
    </subcellularLocation>
</comment>
<organism evidence="7 8">
    <name type="scientific">Sphingomonas cavernae</name>
    <dbReference type="NCBI Taxonomy" id="2320861"/>
    <lineage>
        <taxon>Bacteria</taxon>
        <taxon>Pseudomonadati</taxon>
        <taxon>Pseudomonadota</taxon>
        <taxon>Alphaproteobacteria</taxon>
        <taxon>Sphingomonadales</taxon>
        <taxon>Sphingomonadaceae</taxon>
        <taxon>Sphingomonas</taxon>
    </lineage>
</organism>
<comment type="similarity">
    <text evidence="5">Belongs to the TIM14 family.</text>
</comment>
<dbReference type="SMART" id="SM00271">
    <property type="entry name" value="DnaJ"/>
    <property type="match status" value="1"/>
</dbReference>
<keyword evidence="3" id="KW-1133">Transmembrane helix</keyword>
<dbReference type="InterPro" id="IPR036869">
    <property type="entry name" value="J_dom_sf"/>
</dbReference>
<dbReference type="SUPFAM" id="SSF46565">
    <property type="entry name" value="Chaperone J-domain"/>
    <property type="match status" value="1"/>
</dbReference>
<comment type="caution">
    <text evidence="7">The sequence shown here is derived from an EMBL/GenBank/DDBJ whole genome shotgun (WGS) entry which is preliminary data.</text>
</comment>
<dbReference type="AlphaFoldDB" id="A0A418WSI5"/>
<name>A0A418WSI5_9SPHN</name>
<dbReference type="Gene3D" id="1.10.287.110">
    <property type="entry name" value="DnaJ domain"/>
    <property type="match status" value="1"/>
</dbReference>
<dbReference type="Pfam" id="PF00226">
    <property type="entry name" value="DnaJ"/>
    <property type="match status" value="1"/>
</dbReference>
<dbReference type="EMBL" id="QYUM01000002">
    <property type="protein sequence ID" value="RJF94214.1"/>
    <property type="molecule type" value="Genomic_DNA"/>
</dbReference>
<dbReference type="Proteomes" id="UP000286100">
    <property type="component" value="Unassembled WGS sequence"/>
</dbReference>
<dbReference type="OrthoDB" id="9811070at2"/>
<dbReference type="PROSITE" id="PS50076">
    <property type="entry name" value="DNAJ_2"/>
    <property type="match status" value="1"/>
</dbReference>
<feature type="domain" description="J" evidence="6">
    <location>
        <begin position="27"/>
        <end position="87"/>
    </location>
</feature>
<evidence type="ECO:0000256" key="5">
    <source>
        <dbReference type="ARBA" id="ARBA00038105"/>
    </source>
</evidence>
<evidence type="ECO:0000256" key="2">
    <source>
        <dbReference type="ARBA" id="ARBA00022692"/>
    </source>
</evidence>